<evidence type="ECO:0000256" key="2">
    <source>
        <dbReference type="ARBA" id="ARBA00022692"/>
    </source>
</evidence>
<keyword evidence="7" id="KW-1185">Reference proteome</keyword>
<evidence type="ECO:0000256" key="5">
    <source>
        <dbReference type="SAM" id="Phobius"/>
    </source>
</evidence>
<feature type="transmembrane region" description="Helical" evidence="5">
    <location>
        <begin position="147"/>
        <end position="170"/>
    </location>
</feature>
<gene>
    <name evidence="6" type="ORF">RFM27_22535</name>
</gene>
<feature type="transmembrane region" description="Helical" evidence="5">
    <location>
        <begin position="182"/>
        <end position="203"/>
    </location>
</feature>
<evidence type="ECO:0000313" key="6">
    <source>
        <dbReference type="EMBL" id="MDX8474871.1"/>
    </source>
</evidence>
<keyword evidence="3 5" id="KW-1133">Transmembrane helix</keyword>
<name>A0ABU4XJD2_9HYPH</name>
<dbReference type="Gene3D" id="1.20.120.1630">
    <property type="match status" value="1"/>
</dbReference>
<evidence type="ECO:0000256" key="3">
    <source>
        <dbReference type="ARBA" id="ARBA00022989"/>
    </source>
</evidence>
<evidence type="ECO:0000256" key="4">
    <source>
        <dbReference type="ARBA" id="ARBA00023136"/>
    </source>
</evidence>
<reference evidence="6 7" key="1">
    <citation type="submission" date="2023-08" db="EMBL/GenBank/DDBJ databases">
        <title>Implementing the SeqCode for naming new Mesorhizobium species isolated from Vachellia karroo root nodules.</title>
        <authorList>
            <person name="Van Lill M."/>
        </authorList>
    </citation>
    <scope>NUCLEOTIDE SEQUENCE [LARGE SCALE GENOMIC DNA]</scope>
    <source>
        <strain evidence="6 7">VK23A</strain>
    </source>
</reference>
<comment type="caution">
    <text evidence="6">The sequence shown here is derived from an EMBL/GenBank/DDBJ whole genome shotgun (WGS) entry which is preliminary data.</text>
</comment>
<keyword evidence="2 5" id="KW-0812">Transmembrane</keyword>
<accession>A0ABU4XJD2</accession>
<organism evidence="6 7">
    <name type="scientific">Mesorhizobium dulcispinae</name>
    <dbReference type="NCBI Taxonomy" id="3072316"/>
    <lineage>
        <taxon>Bacteria</taxon>
        <taxon>Pseudomonadati</taxon>
        <taxon>Pseudomonadota</taxon>
        <taxon>Alphaproteobacteria</taxon>
        <taxon>Hyphomicrobiales</taxon>
        <taxon>Phyllobacteriaceae</taxon>
        <taxon>Mesorhizobium</taxon>
    </lineage>
</organism>
<comment type="subcellular location">
    <subcellularLocation>
        <location evidence="1">Membrane</location>
        <topology evidence="1">Multi-pass membrane protein</topology>
    </subcellularLocation>
</comment>
<dbReference type="InterPro" id="IPR007269">
    <property type="entry name" value="ICMT_MeTrfase"/>
</dbReference>
<feature type="transmembrane region" description="Helical" evidence="5">
    <location>
        <begin position="62"/>
        <end position="80"/>
    </location>
</feature>
<proteinExistence type="predicted"/>
<dbReference type="EMBL" id="JAVIIZ010000015">
    <property type="protein sequence ID" value="MDX8474871.1"/>
    <property type="molecule type" value="Genomic_DNA"/>
</dbReference>
<keyword evidence="4 5" id="KW-0472">Membrane</keyword>
<dbReference type="RefSeq" id="WP_320317924.1">
    <property type="nucleotide sequence ID" value="NZ_JAVIIX010000014.1"/>
</dbReference>
<dbReference type="Proteomes" id="UP001271780">
    <property type="component" value="Unassembled WGS sequence"/>
</dbReference>
<evidence type="ECO:0000256" key="1">
    <source>
        <dbReference type="ARBA" id="ARBA00004141"/>
    </source>
</evidence>
<sequence length="391" mass="44265">MVTLRSWQQPDYVKTLAVLAVVALVMVVVDLQFYRVQLNASSDLSAAPLRPFNVKRTLHKLAGLWFTVGVIAALYWLLPVYADSFYDPFKQAALYSLPALVLLSPLYIAFVDSLQRQPEDAYAELGRLIAGDRSRDWSMLAALGRGWIIKGFFLPLMFVYTNNDLAALWARSPLAPADDFEHFFSFGIDLLYLVDVLFAAVAYTLTLRLTDSHMRSTEPTVGGWVICLFCYPPFWSSVGVKYLAYDQDGAYWGQFLASYPLLYGLWGSIILALVLVYAWATVSFGLRFSNLTNRGIITNGPYRWVKHPAYLCKNISWWMISMPFLSTMGWATAVQSCLLLAGVNAVYWLRAVTEERHLAADPAYREYQDFIARHGLWARIRRGLPRVEGVA</sequence>
<feature type="transmembrane region" description="Helical" evidence="5">
    <location>
        <begin position="223"/>
        <end position="244"/>
    </location>
</feature>
<feature type="transmembrane region" description="Helical" evidence="5">
    <location>
        <begin position="92"/>
        <end position="110"/>
    </location>
</feature>
<evidence type="ECO:0000313" key="7">
    <source>
        <dbReference type="Proteomes" id="UP001271780"/>
    </source>
</evidence>
<protein>
    <submittedName>
        <fullName evidence="6">Isoprenylcysteine carboxylmethyltransferase family protein</fullName>
    </submittedName>
</protein>
<feature type="transmembrane region" description="Helical" evidence="5">
    <location>
        <begin position="12"/>
        <end position="34"/>
    </location>
</feature>
<dbReference type="Pfam" id="PF04140">
    <property type="entry name" value="ICMT"/>
    <property type="match status" value="1"/>
</dbReference>
<feature type="transmembrane region" description="Helical" evidence="5">
    <location>
        <begin position="256"/>
        <end position="280"/>
    </location>
</feature>
<feature type="transmembrane region" description="Helical" evidence="5">
    <location>
        <begin position="328"/>
        <end position="349"/>
    </location>
</feature>